<dbReference type="EMBL" id="KB742468">
    <property type="protein sequence ID" value="EOB08158.1"/>
    <property type="molecule type" value="Genomic_DNA"/>
</dbReference>
<feature type="compositionally biased region" description="Basic and acidic residues" evidence="1">
    <location>
        <begin position="244"/>
        <end position="259"/>
    </location>
</feature>
<evidence type="ECO:0000256" key="1">
    <source>
        <dbReference type="SAM" id="MobiDB-lite"/>
    </source>
</evidence>
<feature type="compositionally biased region" description="Low complexity" evidence="1">
    <location>
        <begin position="264"/>
        <end position="277"/>
    </location>
</feature>
<protein>
    <submittedName>
        <fullName evidence="2">Uncharacterized protein</fullName>
    </submittedName>
</protein>
<accession>R0M692</accession>
<organism evidence="2 3">
    <name type="scientific">Anas platyrhynchos</name>
    <name type="common">Mallard</name>
    <name type="synonym">Anas boschas</name>
    <dbReference type="NCBI Taxonomy" id="8839"/>
    <lineage>
        <taxon>Eukaryota</taxon>
        <taxon>Metazoa</taxon>
        <taxon>Chordata</taxon>
        <taxon>Craniata</taxon>
        <taxon>Vertebrata</taxon>
        <taxon>Euteleostomi</taxon>
        <taxon>Archelosauria</taxon>
        <taxon>Archosauria</taxon>
        <taxon>Dinosauria</taxon>
        <taxon>Saurischia</taxon>
        <taxon>Theropoda</taxon>
        <taxon>Coelurosauria</taxon>
        <taxon>Aves</taxon>
        <taxon>Neognathae</taxon>
        <taxon>Galloanserae</taxon>
        <taxon>Anseriformes</taxon>
        <taxon>Anatidae</taxon>
        <taxon>Anatinae</taxon>
        <taxon>Anas</taxon>
    </lineage>
</organism>
<reference evidence="3" key="1">
    <citation type="journal article" date="2013" name="Nat. Genet.">
        <title>The duck genome and transcriptome provide insight into an avian influenza virus reservoir species.</title>
        <authorList>
            <person name="Huang Y."/>
            <person name="Li Y."/>
            <person name="Burt D.W."/>
            <person name="Chen H."/>
            <person name="Zhang Y."/>
            <person name="Qian W."/>
            <person name="Kim H."/>
            <person name="Gan S."/>
            <person name="Zhao Y."/>
            <person name="Li J."/>
            <person name="Yi K."/>
            <person name="Feng H."/>
            <person name="Zhu P."/>
            <person name="Li B."/>
            <person name="Liu Q."/>
            <person name="Fairley S."/>
            <person name="Magor K.E."/>
            <person name="Du Z."/>
            <person name="Hu X."/>
            <person name="Goodman L."/>
            <person name="Tafer H."/>
            <person name="Vignal A."/>
            <person name="Lee T."/>
            <person name="Kim K.W."/>
            <person name="Sheng Z."/>
            <person name="An Y."/>
            <person name="Searle S."/>
            <person name="Herrero J."/>
            <person name="Groenen M.A."/>
            <person name="Crooijmans R.P."/>
            <person name="Faraut T."/>
            <person name="Cai Q."/>
            <person name="Webster R.G."/>
            <person name="Aldridge J.R."/>
            <person name="Warren W.C."/>
            <person name="Bartschat S."/>
            <person name="Kehr S."/>
            <person name="Marz M."/>
            <person name="Stadler P.F."/>
            <person name="Smith J."/>
            <person name="Kraus R.H."/>
            <person name="Zhao Y."/>
            <person name="Ren L."/>
            <person name="Fei J."/>
            <person name="Morisson M."/>
            <person name="Kaiser P."/>
            <person name="Griffin D.K."/>
            <person name="Rao M."/>
            <person name="Pitel F."/>
            <person name="Wang J."/>
            <person name="Li N."/>
        </authorList>
    </citation>
    <scope>NUCLEOTIDE SEQUENCE [LARGE SCALE GENOMIC DNA]</scope>
</reference>
<evidence type="ECO:0000313" key="2">
    <source>
        <dbReference type="EMBL" id="EOB08158.1"/>
    </source>
</evidence>
<feature type="compositionally biased region" description="Polar residues" evidence="1">
    <location>
        <begin position="149"/>
        <end position="161"/>
    </location>
</feature>
<feature type="region of interest" description="Disordered" evidence="1">
    <location>
        <begin position="244"/>
        <end position="351"/>
    </location>
</feature>
<proteinExistence type="predicted"/>
<dbReference type="AlphaFoldDB" id="R0M692"/>
<feature type="compositionally biased region" description="Basic and acidic residues" evidence="1">
    <location>
        <begin position="286"/>
        <end position="300"/>
    </location>
</feature>
<name>R0M692_ANAPL</name>
<dbReference type="Proteomes" id="UP000296049">
    <property type="component" value="Unassembled WGS sequence"/>
</dbReference>
<feature type="region of interest" description="Disordered" evidence="1">
    <location>
        <begin position="149"/>
        <end position="175"/>
    </location>
</feature>
<evidence type="ECO:0000313" key="3">
    <source>
        <dbReference type="Proteomes" id="UP000296049"/>
    </source>
</evidence>
<sequence length="351" mass="38562">MSSPSQMIQQLQQHSVASHNGLNDSQVTLASSCHPTHTAGSLTSQHQHLTGFSSELLACWLFGAVGFFGWLCMGLSSGGGESTQSSKEGEELRKDLCHVNYSVVELPPEDVVQECKRQQMSSSNPESKHCQRDKPFNIVLVQRQATASTAATERQYSQPASIPSGRRPSFSPEAECYTEHPDATQCARDVCGNPAKNSIHGGQLTGNSSSVFASHFTHLVNTLGEDLLRNSTGSFILKPVLTTQKHEFPQRNNRKEPNLKHKPNNNNKTTTTHNNKTGRNQMITKQEIKNPTDKRMRVKQETSQGQQAEHPTNTNSSPKAPKNQQAPSYGALAKGKEKPDSCQKLICQVHP</sequence>
<feature type="compositionally biased region" description="Polar residues" evidence="1">
    <location>
        <begin position="301"/>
        <end position="327"/>
    </location>
</feature>
<keyword evidence="3" id="KW-1185">Reference proteome</keyword>
<gene>
    <name evidence="2" type="ORF">Anapl_13068</name>
</gene>